<accession>A0A1M7SN28</accession>
<dbReference type="RefSeq" id="WP_178139320.1">
    <property type="nucleotide sequence ID" value="NZ_FRDI01000004.1"/>
</dbReference>
<dbReference type="SFLD" id="SFLDG01129">
    <property type="entry name" value="C1.5:_HAD__Beta-PGM__Phosphata"/>
    <property type="match status" value="1"/>
</dbReference>
<sequence length="191" mass="21399">MIKAILFDAFGTLCEIRNKQNPYKPIIRAWSLGVAAAYQTLMTKDISETELAIEAGCSAEELKKIQAGVQTEITSMCLYPVLQSIKERNLKWGIVSNLATPYAAPLLKLLPFQPDVCAWSFTTGYRKPEEGIYAYACEKLGLGFNDCLMVGDSLENDYNMPKKLGMQARYLKRSGVDKDQFDCIATLYEIL</sequence>
<dbReference type="STRING" id="1121455.SAMN02745728_01063"/>
<dbReference type="InterPro" id="IPR023214">
    <property type="entry name" value="HAD_sf"/>
</dbReference>
<dbReference type="InterPro" id="IPR006439">
    <property type="entry name" value="HAD-SF_hydro_IA"/>
</dbReference>
<protein>
    <submittedName>
        <fullName evidence="1">HAD-hyrolase-like</fullName>
    </submittedName>
</protein>
<dbReference type="SFLD" id="SFLDS00003">
    <property type="entry name" value="Haloacid_Dehalogenase"/>
    <property type="match status" value="1"/>
</dbReference>
<proteinExistence type="predicted"/>
<dbReference type="Proteomes" id="UP000186469">
    <property type="component" value="Unassembled WGS sequence"/>
</dbReference>
<dbReference type="Gene3D" id="3.40.50.1000">
    <property type="entry name" value="HAD superfamily/HAD-like"/>
    <property type="match status" value="1"/>
</dbReference>
<keyword evidence="2" id="KW-1185">Reference proteome</keyword>
<dbReference type="PANTHER" id="PTHR46191:SF2">
    <property type="entry name" value="HALOACID DEHALOGENASE-LIKE HYDROLASE DOMAIN-CONTAINING PROTEIN 3"/>
    <property type="match status" value="1"/>
</dbReference>
<gene>
    <name evidence="1" type="ORF">SAMN02745728_01063</name>
</gene>
<dbReference type="InterPro" id="IPR051828">
    <property type="entry name" value="HAD-like_hydrolase_domain"/>
</dbReference>
<dbReference type="SUPFAM" id="SSF56784">
    <property type="entry name" value="HAD-like"/>
    <property type="match status" value="1"/>
</dbReference>
<dbReference type="PANTHER" id="PTHR46191">
    <property type="match status" value="1"/>
</dbReference>
<reference evidence="1 2" key="1">
    <citation type="submission" date="2016-12" db="EMBL/GenBank/DDBJ databases">
        <authorList>
            <person name="Song W.-J."/>
            <person name="Kurnit D.M."/>
        </authorList>
    </citation>
    <scope>NUCLEOTIDE SEQUENCE [LARGE SCALE GENOMIC DNA]</scope>
    <source>
        <strain evidence="1 2">DSM 11393</strain>
    </source>
</reference>
<dbReference type="InterPro" id="IPR036412">
    <property type="entry name" value="HAD-like_sf"/>
</dbReference>
<organism evidence="1 2">
    <name type="scientific">Desulfovibrio litoralis DSM 11393</name>
    <dbReference type="NCBI Taxonomy" id="1121455"/>
    <lineage>
        <taxon>Bacteria</taxon>
        <taxon>Pseudomonadati</taxon>
        <taxon>Thermodesulfobacteriota</taxon>
        <taxon>Desulfovibrionia</taxon>
        <taxon>Desulfovibrionales</taxon>
        <taxon>Desulfovibrionaceae</taxon>
        <taxon>Desulfovibrio</taxon>
    </lineage>
</organism>
<dbReference type="Pfam" id="PF00702">
    <property type="entry name" value="Hydrolase"/>
    <property type="match status" value="1"/>
</dbReference>
<dbReference type="EMBL" id="FRDI01000004">
    <property type="protein sequence ID" value="SHN59886.1"/>
    <property type="molecule type" value="Genomic_DNA"/>
</dbReference>
<evidence type="ECO:0000313" key="1">
    <source>
        <dbReference type="EMBL" id="SHN59886.1"/>
    </source>
</evidence>
<evidence type="ECO:0000313" key="2">
    <source>
        <dbReference type="Proteomes" id="UP000186469"/>
    </source>
</evidence>
<dbReference type="AlphaFoldDB" id="A0A1M7SN28"/>
<dbReference type="NCBIfam" id="TIGR01549">
    <property type="entry name" value="HAD-SF-IA-v1"/>
    <property type="match status" value="1"/>
</dbReference>
<name>A0A1M7SN28_9BACT</name>